<organism evidence="1 2">
    <name type="scientific">Choristoneura fumiferana</name>
    <name type="common">Spruce budworm moth</name>
    <name type="synonym">Archips fumiferana</name>
    <dbReference type="NCBI Taxonomy" id="7141"/>
    <lineage>
        <taxon>Eukaryota</taxon>
        <taxon>Metazoa</taxon>
        <taxon>Ecdysozoa</taxon>
        <taxon>Arthropoda</taxon>
        <taxon>Hexapoda</taxon>
        <taxon>Insecta</taxon>
        <taxon>Pterygota</taxon>
        <taxon>Neoptera</taxon>
        <taxon>Endopterygota</taxon>
        <taxon>Lepidoptera</taxon>
        <taxon>Glossata</taxon>
        <taxon>Ditrysia</taxon>
        <taxon>Tortricoidea</taxon>
        <taxon>Tortricidae</taxon>
        <taxon>Tortricinae</taxon>
        <taxon>Choristoneura</taxon>
    </lineage>
</organism>
<comment type="caution">
    <text evidence="1">The sequence shown here is derived from an EMBL/GenBank/DDBJ whole genome shotgun (WGS) entry which is preliminary data.</text>
</comment>
<evidence type="ECO:0000313" key="1">
    <source>
        <dbReference type="EMBL" id="KAI8435777.1"/>
    </source>
</evidence>
<proteinExistence type="predicted"/>
<dbReference type="Proteomes" id="UP001064048">
    <property type="component" value="Chromosome 6"/>
</dbReference>
<reference evidence="1 2" key="1">
    <citation type="journal article" date="2022" name="Genome Biol. Evol.">
        <title>The Spruce Budworm Genome: Reconstructing the Evolutionary History of Antifreeze Proteins.</title>
        <authorList>
            <person name="Beliveau C."/>
            <person name="Gagne P."/>
            <person name="Picq S."/>
            <person name="Vernygora O."/>
            <person name="Keeling C.I."/>
            <person name="Pinkney K."/>
            <person name="Doucet D."/>
            <person name="Wen F."/>
            <person name="Johnston J.S."/>
            <person name="Maaroufi H."/>
            <person name="Boyle B."/>
            <person name="Laroche J."/>
            <person name="Dewar K."/>
            <person name="Juretic N."/>
            <person name="Blackburn G."/>
            <person name="Nisole A."/>
            <person name="Brunet B."/>
            <person name="Brandao M."/>
            <person name="Lumley L."/>
            <person name="Duan J."/>
            <person name="Quan G."/>
            <person name="Lucarotti C.J."/>
            <person name="Roe A.D."/>
            <person name="Sperling F.A.H."/>
            <person name="Levesque R.C."/>
            <person name="Cusson M."/>
        </authorList>
    </citation>
    <scope>NUCLEOTIDE SEQUENCE [LARGE SCALE GENOMIC DNA]</scope>
    <source>
        <strain evidence="1">Glfc:IPQL:Cfum</strain>
    </source>
</reference>
<name>A0ACC0KH43_CHOFU</name>
<gene>
    <name evidence="1" type="ORF">MSG28_004007</name>
</gene>
<evidence type="ECO:0000313" key="2">
    <source>
        <dbReference type="Proteomes" id="UP001064048"/>
    </source>
</evidence>
<protein>
    <submittedName>
        <fullName evidence="1">Uncharacterized protein</fullName>
    </submittedName>
</protein>
<sequence>MCPVVIEYQSCGHPTRAASTFGVHSLSTGGLRVGAALTTSGLRIVHEFPSGHYGGEQRAITEWSTRRPRVATSRVRRTEIVSDPENRYTEKEFQEKEPNKKVAYVLSESCLIPFIIFVMLFGTLFLAMRHMCFYHICSRANICTANHRRVAIHEIHHAILLRRFPMAAIPQRVYKMEEIIKRRAEASLAVIKHSVDGRDLKSCILFELEKSVSYLDMICKPTICLMHTLLPSPNPETVPLIAVMSKFNNSANCAVTNEASDPWSTSSVSGDR</sequence>
<dbReference type="EMBL" id="CM046106">
    <property type="protein sequence ID" value="KAI8435777.1"/>
    <property type="molecule type" value="Genomic_DNA"/>
</dbReference>
<accession>A0ACC0KH43</accession>
<keyword evidence="2" id="KW-1185">Reference proteome</keyword>